<dbReference type="InterPro" id="IPR020622">
    <property type="entry name" value="Ala_racemase_pyridoxalP-BS"/>
</dbReference>
<reference evidence="10" key="2">
    <citation type="submission" date="2023-01" db="EMBL/GenBank/DDBJ databases">
        <title>Draft genome sequence of Algimonas porphyrae strain NBRC 108216.</title>
        <authorList>
            <person name="Sun Q."/>
            <person name="Mori K."/>
        </authorList>
    </citation>
    <scope>NUCLEOTIDE SEQUENCE</scope>
    <source>
        <strain evidence="10">NBRC 108216</strain>
    </source>
</reference>
<dbReference type="SMART" id="SM01005">
    <property type="entry name" value="Ala_racemase_C"/>
    <property type="match status" value="1"/>
</dbReference>
<dbReference type="InterPro" id="IPR029066">
    <property type="entry name" value="PLP-binding_barrel"/>
</dbReference>
<dbReference type="HAMAP" id="MF_01201">
    <property type="entry name" value="Ala_racemase"/>
    <property type="match status" value="1"/>
</dbReference>
<comment type="pathway">
    <text evidence="7">Amino-acid biosynthesis; D-alanine biosynthesis; D-alanine from L-alanine: step 1/1.</text>
</comment>
<feature type="binding site" evidence="7">
    <location>
        <position position="310"/>
    </location>
    <ligand>
        <name>substrate</name>
    </ligand>
</feature>
<proteinExistence type="inferred from homology"/>
<keyword evidence="11" id="KW-1185">Reference proteome</keyword>
<keyword evidence="5 7" id="KW-0663">Pyridoxal phosphate</keyword>
<dbReference type="SUPFAM" id="SSF51419">
    <property type="entry name" value="PLP-binding barrel"/>
    <property type="match status" value="1"/>
</dbReference>
<evidence type="ECO:0000313" key="10">
    <source>
        <dbReference type="EMBL" id="GLQ19252.1"/>
    </source>
</evidence>
<evidence type="ECO:0000256" key="7">
    <source>
        <dbReference type="HAMAP-Rule" id="MF_01201"/>
    </source>
</evidence>
<feature type="domain" description="Alanine racemase C-terminal" evidence="9">
    <location>
        <begin position="241"/>
        <end position="364"/>
    </location>
</feature>
<dbReference type="Pfam" id="PF00842">
    <property type="entry name" value="Ala_racemase_C"/>
    <property type="match status" value="1"/>
</dbReference>
<dbReference type="Proteomes" id="UP001161390">
    <property type="component" value="Unassembled WGS sequence"/>
</dbReference>
<dbReference type="InterPro" id="IPR011079">
    <property type="entry name" value="Ala_racemase_C"/>
</dbReference>
<keyword evidence="6 7" id="KW-0413">Isomerase</keyword>
<dbReference type="EC" id="5.1.1.1" evidence="4 7"/>
<comment type="catalytic activity">
    <reaction evidence="1 7">
        <text>L-alanine = D-alanine</text>
        <dbReference type="Rhea" id="RHEA:20249"/>
        <dbReference type="ChEBI" id="CHEBI:57416"/>
        <dbReference type="ChEBI" id="CHEBI:57972"/>
        <dbReference type="EC" id="5.1.1.1"/>
    </reaction>
</comment>
<feature type="compositionally biased region" description="Basic residues" evidence="8">
    <location>
        <begin position="382"/>
        <end position="394"/>
    </location>
</feature>
<dbReference type="PANTHER" id="PTHR30511:SF0">
    <property type="entry name" value="ALANINE RACEMASE, CATABOLIC-RELATED"/>
    <property type="match status" value="1"/>
</dbReference>
<dbReference type="PANTHER" id="PTHR30511">
    <property type="entry name" value="ALANINE RACEMASE"/>
    <property type="match status" value="1"/>
</dbReference>
<evidence type="ECO:0000256" key="6">
    <source>
        <dbReference type="ARBA" id="ARBA00023235"/>
    </source>
</evidence>
<dbReference type="EMBL" id="BSNJ01000001">
    <property type="protein sequence ID" value="GLQ19252.1"/>
    <property type="molecule type" value="Genomic_DNA"/>
</dbReference>
<dbReference type="InterPro" id="IPR000821">
    <property type="entry name" value="Ala_racemase"/>
</dbReference>
<dbReference type="InterPro" id="IPR001608">
    <property type="entry name" value="Ala_racemase_N"/>
</dbReference>
<sequence length="426" mass="46112">MSLPPYSTRPTLRVDLSTLKSNYEALKTLVPRAKVAASVKADAYGLGLETVGRALYGAGCRIFFVATAGEGKLLREAIGPNGAIYVLNGPAPRDKAALLGAKLKPVINSIEQARYWAEVCREVNDPPFTAIHIDTGMNRLGMSEDDVAMLASDKGLWKTLNPDWVMSHLACAPDVSHPLNAVQLQRFKRLAATLPPTPLSFANSAGIYLGKDYHFQMVRPGISLYGGFATSMPGQEVTKPVVKLLAPILQLRTVKAGESIGYDASFTADRDMRIATVGAGYADGVPIALSNQGQAVIHDQSVPIIGRVSMDITLLDVTDLHLPVQVGGVAIFLGDHLEDQAAEGNTINYELLVRIGQRVRRDYWKPKSDRDDTDRTQTSRPQHSKKPGPKRSASKKTDPKGSGFKTSSKPSGRKTYPNKGQRSPGR</sequence>
<dbReference type="PRINTS" id="PR00992">
    <property type="entry name" value="ALARACEMASE"/>
</dbReference>
<evidence type="ECO:0000256" key="1">
    <source>
        <dbReference type="ARBA" id="ARBA00000316"/>
    </source>
</evidence>
<dbReference type="Pfam" id="PF01168">
    <property type="entry name" value="Ala_racemase_N"/>
    <property type="match status" value="1"/>
</dbReference>
<organism evidence="10 11">
    <name type="scientific">Algimonas porphyrae</name>
    <dbReference type="NCBI Taxonomy" id="1128113"/>
    <lineage>
        <taxon>Bacteria</taxon>
        <taxon>Pseudomonadati</taxon>
        <taxon>Pseudomonadota</taxon>
        <taxon>Alphaproteobacteria</taxon>
        <taxon>Maricaulales</taxon>
        <taxon>Robiginitomaculaceae</taxon>
        <taxon>Algimonas</taxon>
    </lineage>
</organism>
<feature type="active site" description="Proton acceptor; specific for D-alanine" evidence="7">
    <location>
        <position position="40"/>
    </location>
</feature>
<dbReference type="NCBIfam" id="TIGR00492">
    <property type="entry name" value="alr"/>
    <property type="match status" value="1"/>
</dbReference>
<evidence type="ECO:0000256" key="5">
    <source>
        <dbReference type="ARBA" id="ARBA00022898"/>
    </source>
</evidence>
<dbReference type="CDD" id="cd00430">
    <property type="entry name" value="PLPDE_III_AR"/>
    <property type="match status" value="1"/>
</dbReference>
<reference evidence="10" key="1">
    <citation type="journal article" date="2014" name="Int. J. Syst. Evol. Microbiol.">
        <title>Complete genome of a new Firmicutes species belonging to the dominant human colonic microbiota ('Ruminococcus bicirculans') reveals two chromosomes and a selective capacity to utilize plant glucans.</title>
        <authorList>
            <consortium name="NISC Comparative Sequencing Program"/>
            <person name="Wegmann U."/>
            <person name="Louis P."/>
            <person name="Goesmann A."/>
            <person name="Henrissat B."/>
            <person name="Duncan S.H."/>
            <person name="Flint H.J."/>
        </authorList>
    </citation>
    <scope>NUCLEOTIDE SEQUENCE</scope>
    <source>
        <strain evidence="10">NBRC 108216</strain>
    </source>
</reference>
<evidence type="ECO:0000259" key="9">
    <source>
        <dbReference type="SMART" id="SM01005"/>
    </source>
</evidence>
<dbReference type="PROSITE" id="PS00395">
    <property type="entry name" value="ALANINE_RACEMASE"/>
    <property type="match status" value="1"/>
</dbReference>
<dbReference type="Gene3D" id="3.20.20.10">
    <property type="entry name" value="Alanine racemase"/>
    <property type="match status" value="1"/>
</dbReference>
<evidence type="ECO:0000313" key="11">
    <source>
        <dbReference type="Proteomes" id="UP001161390"/>
    </source>
</evidence>
<evidence type="ECO:0000256" key="4">
    <source>
        <dbReference type="ARBA" id="ARBA00013089"/>
    </source>
</evidence>
<feature type="region of interest" description="Disordered" evidence="8">
    <location>
        <begin position="364"/>
        <end position="426"/>
    </location>
</feature>
<comment type="similarity">
    <text evidence="3 7">Belongs to the alanine racemase family.</text>
</comment>
<evidence type="ECO:0000256" key="2">
    <source>
        <dbReference type="ARBA" id="ARBA00001933"/>
    </source>
</evidence>
<feature type="modified residue" description="N6-(pyridoxal phosphate)lysine" evidence="7">
    <location>
        <position position="40"/>
    </location>
</feature>
<feature type="active site" description="Proton acceptor; specific for L-alanine" evidence="7">
    <location>
        <position position="262"/>
    </location>
</feature>
<protein>
    <recommendedName>
        <fullName evidence="4 7">Alanine racemase</fullName>
        <ecNumber evidence="4 7">5.1.1.1</ecNumber>
    </recommendedName>
</protein>
<accession>A0ABQ5UZ39</accession>
<dbReference type="InterPro" id="IPR009006">
    <property type="entry name" value="Ala_racemase/Decarboxylase_C"/>
</dbReference>
<dbReference type="Gene3D" id="2.40.37.10">
    <property type="entry name" value="Lyase, Ornithine Decarboxylase, Chain A, domain 1"/>
    <property type="match status" value="1"/>
</dbReference>
<feature type="binding site" evidence="7">
    <location>
        <position position="139"/>
    </location>
    <ligand>
        <name>substrate</name>
    </ligand>
</feature>
<comment type="caution">
    <text evidence="10">The sequence shown here is derived from an EMBL/GenBank/DDBJ whole genome shotgun (WGS) entry which is preliminary data.</text>
</comment>
<dbReference type="RefSeq" id="WP_284369008.1">
    <property type="nucleotide sequence ID" value="NZ_BSNJ01000001.1"/>
</dbReference>
<gene>
    <name evidence="10" type="primary">dadB</name>
    <name evidence="10" type="ORF">GCM10007854_02070</name>
</gene>
<comment type="cofactor">
    <cofactor evidence="2 7">
        <name>pyridoxal 5'-phosphate</name>
        <dbReference type="ChEBI" id="CHEBI:597326"/>
    </cofactor>
</comment>
<name>A0ABQ5UZ39_9PROT</name>
<evidence type="ECO:0000256" key="8">
    <source>
        <dbReference type="SAM" id="MobiDB-lite"/>
    </source>
</evidence>
<feature type="compositionally biased region" description="Basic and acidic residues" evidence="8">
    <location>
        <begin position="364"/>
        <end position="377"/>
    </location>
</feature>
<evidence type="ECO:0000256" key="3">
    <source>
        <dbReference type="ARBA" id="ARBA00007880"/>
    </source>
</evidence>
<comment type="function">
    <text evidence="7">Catalyzes the interconversion of L-alanine and D-alanine. May also act on other amino acids.</text>
</comment>
<dbReference type="SUPFAM" id="SSF50621">
    <property type="entry name" value="Alanine racemase C-terminal domain-like"/>
    <property type="match status" value="1"/>
</dbReference>